<comment type="caution">
    <text evidence="6">The sequence shown here is derived from an EMBL/GenBank/DDBJ whole genome shotgun (WGS) entry which is preliminary data.</text>
</comment>
<keyword evidence="5" id="KW-0472">Membrane</keyword>
<evidence type="ECO:0000256" key="5">
    <source>
        <dbReference type="ARBA" id="ARBA00023136"/>
    </source>
</evidence>
<dbReference type="PANTHER" id="PTHR37481:SF1">
    <property type="entry name" value="LIPOPOLYSACCHARIDE EXPORT SYSTEM PROTEIN LPTC"/>
    <property type="match status" value="1"/>
</dbReference>
<dbReference type="InterPro" id="IPR052363">
    <property type="entry name" value="LPS_export_LptC"/>
</dbReference>
<dbReference type="PANTHER" id="PTHR37481">
    <property type="entry name" value="LIPOPOLYSACCHARIDE EXPORT SYSTEM PROTEIN LPTC"/>
    <property type="match status" value="1"/>
</dbReference>
<evidence type="ECO:0000256" key="4">
    <source>
        <dbReference type="ARBA" id="ARBA00022989"/>
    </source>
</evidence>
<dbReference type="InterPro" id="IPR026265">
    <property type="entry name" value="LptC"/>
</dbReference>
<evidence type="ECO:0000313" key="6">
    <source>
        <dbReference type="EMBL" id="NMG73737.1"/>
    </source>
</evidence>
<dbReference type="Gene3D" id="2.60.450.10">
    <property type="entry name" value="Lipopolysaccharide (LPS) transport protein A like domain"/>
    <property type="match status" value="1"/>
</dbReference>
<gene>
    <name evidence="6" type="primary">lptC</name>
    <name evidence="6" type="ORF">GPA25_03090</name>
</gene>
<evidence type="ECO:0000313" key="7">
    <source>
        <dbReference type="Proteomes" id="UP000648984"/>
    </source>
</evidence>
<dbReference type="EMBL" id="WTVQ01000003">
    <property type="protein sequence ID" value="NMG73737.1"/>
    <property type="molecule type" value="Genomic_DNA"/>
</dbReference>
<proteinExistence type="predicted"/>
<evidence type="ECO:0000256" key="2">
    <source>
        <dbReference type="ARBA" id="ARBA00022519"/>
    </source>
</evidence>
<keyword evidence="3" id="KW-0812">Transmembrane</keyword>
<dbReference type="Proteomes" id="UP000648984">
    <property type="component" value="Unassembled WGS sequence"/>
</dbReference>
<name>A0ABX1Q894_9RHOO</name>
<keyword evidence="2" id="KW-0997">Cell inner membrane</keyword>
<sequence>MRPSIQQLYPVIALLVLAGATVWLERVTRGDDTQSASQLRREPDFTAEQTRLISFDRNGRQHYELLADKITHYPLSSITELDKPRLRYDAEGRELRVSARTGEVLNEGEEVRLAGDVSVLRAAAPGSPEMTFASQSLKVWPDDERAETGDPVVLTQGATTAHANGLKSDNIFGTLELIGNARVNIPRTTRTSP</sequence>
<accession>A0ABX1Q894</accession>
<keyword evidence="7" id="KW-1185">Reference proteome</keyword>
<evidence type="ECO:0000256" key="3">
    <source>
        <dbReference type="ARBA" id="ARBA00022692"/>
    </source>
</evidence>
<organism evidence="6 7">
    <name type="scientific">Aromatoleum diolicum</name>
    <dbReference type="NCBI Taxonomy" id="75796"/>
    <lineage>
        <taxon>Bacteria</taxon>
        <taxon>Pseudomonadati</taxon>
        <taxon>Pseudomonadota</taxon>
        <taxon>Betaproteobacteria</taxon>
        <taxon>Rhodocyclales</taxon>
        <taxon>Rhodocyclaceae</taxon>
        <taxon>Aromatoleum</taxon>
    </lineage>
</organism>
<keyword evidence="1" id="KW-1003">Cell membrane</keyword>
<dbReference type="NCBIfam" id="TIGR04409">
    <property type="entry name" value="LptC_YrbK"/>
    <property type="match status" value="1"/>
</dbReference>
<evidence type="ECO:0000256" key="1">
    <source>
        <dbReference type="ARBA" id="ARBA00022475"/>
    </source>
</evidence>
<dbReference type="Pfam" id="PF06835">
    <property type="entry name" value="LptC"/>
    <property type="match status" value="1"/>
</dbReference>
<dbReference type="InterPro" id="IPR010664">
    <property type="entry name" value="LipoPS_assembly_LptC-rel"/>
</dbReference>
<reference evidence="6 7" key="1">
    <citation type="submission" date="2019-12" db="EMBL/GenBank/DDBJ databases">
        <title>Comparative genomics gives insights into the taxonomy of the Azoarcus-Aromatoleum group and reveals separate origins of nif in the plant-associated Azoarcus and non-plant-associated Aromatoleum sub-groups.</title>
        <authorList>
            <person name="Lafos M."/>
            <person name="Maluk M."/>
            <person name="Batista M."/>
            <person name="Junghare M."/>
            <person name="Carmona M."/>
            <person name="Faoro H."/>
            <person name="Cruz L.M."/>
            <person name="Battistoni F."/>
            <person name="De Souza E."/>
            <person name="Pedrosa F."/>
            <person name="Chen W.-M."/>
            <person name="Poole P.S."/>
            <person name="Dixon R.A."/>
            <person name="James E.K."/>
        </authorList>
    </citation>
    <scope>NUCLEOTIDE SEQUENCE [LARGE SCALE GENOMIC DNA]</scope>
    <source>
        <strain evidence="6 7">22Lin</strain>
    </source>
</reference>
<protein>
    <submittedName>
        <fullName evidence="6">LPS export ABC transporter periplasmic protein LptC</fullName>
    </submittedName>
</protein>
<dbReference type="RefSeq" id="WP_169258879.1">
    <property type="nucleotide sequence ID" value="NZ_WTVQ01000003.1"/>
</dbReference>
<keyword evidence="4" id="KW-1133">Transmembrane helix</keyword>